<protein>
    <submittedName>
        <fullName evidence="15">G-protein coupled receptors family 1 profile domain-containing protein</fullName>
    </submittedName>
</protein>
<evidence type="ECO:0000256" key="12">
    <source>
        <dbReference type="SAM" id="Phobius"/>
    </source>
</evidence>
<feature type="transmembrane region" description="Helical" evidence="12">
    <location>
        <begin position="66"/>
        <end position="87"/>
    </location>
</feature>
<evidence type="ECO:0000313" key="14">
    <source>
        <dbReference type="Proteomes" id="UP000887575"/>
    </source>
</evidence>
<feature type="region of interest" description="Disordered" evidence="11">
    <location>
        <begin position="454"/>
        <end position="486"/>
    </location>
</feature>
<evidence type="ECO:0000256" key="4">
    <source>
        <dbReference type="ARBA" id="ARBA00022989"/>
    </source>
</evidence>
<dbReference type="AlphaFoldDB" id="A0AAF3F2D0"/>
<feature type="transmembrane region" description="Helical" evidence="12">
    <location>
        <begin position="99"/>
        <end position="120"/>
    </location>
</feature>
<keyword evidence="3 10" id="KW-0812">Transmembrane</keyword>
<dbReference type="GO" id="GO:0004930">
    <property type="term" value="F:G protein-coupled receptor activity"/>
    <property type="evidence" value="ECO:0007669"/>
    <property type="project" value="UniProtKB-KW"/>
</dbReference>
<keyword evidence="2" id="KW-1003">Cell membrane</keyword>
<keyword evidence="14" id="KW-1185">Reference proteome</keyword>
<keyword evidence="6 12" id="KW-0472">Membrane</keyword>
<dbReference type="WBParaSite" id="MBELARI_LOCUS20689">
    <property type="protein sequence ID" value="MBELARI_LOCUS20689"/>
    <property type="gene ID" value="MBELARI_LOCUS20689"/>
</dbReference>
<comment type="subcellular location">
    <subcellularLocation>
        <location evidence="1">Cell membrane</location>
        <topology evidence="1">Multi-pass membrane protein</topology>
    </subcellularLocation>
</comment>
<evidence type="ECO:0000256" key="7">
    <source>
        <dbReference type="ARBA" id="ARBA00023157"/>
    </source>
</evidence>
<keyword evidence="8 10" id="KW-0675">Receptor</keyword>
<dbReference type="GO" id="GO:0005886">
    <property type="term" value="C:plasma membrane"/>
    <property type="evidence" value="ECO:0007669"/>
    <property type="project" value="UniProtKB-SubCell"/>
</dbReference>
<keyword evidence="4 12" id="KW-1133">Transmembrane helix</keyword>
<feature type="domain" description="G-protein coupled receptors family 1 profile" evidence="13">
    <location>
        <begin position="81"/>
        <end position="831"/>
    </location>
</feature>
<feature type="transmembrane region" description="Helical" evidence="12">
    <location>
        <begin position="813"/>
        <end position="834"/>
    </location>
</feature>
<dbReference type="PANTHER" id="PTHR24248:SF125">
    <property type="entry name" value="DOPAMINE D2-LIKE RECEPTOR"/>
    <property type="match status" value="1"/>
</dbReference>
<evidence type="ECO:0000256" key="11">
    <source>
        <dbReference type="SAM" id="MobiDB-lite"/>
    </source>
</evidence>
<accession>A0AAF3F2D0</accession>
<dbReference type="PANTHER" id="PTHR24248">
    <property type="entry name" value="ADRENERGIC RECEPTOR-RELATED G-PROTEIN COUPLED RECEPTOR"/>
    <property type="match status" value="1"/>
</dbReference>
<dbReference type="Pfam" id="PF00001">
    <property type="entry name" value="7tm_1"/>
    <property type="match status" value="2"/>
</dbReference>
<dbReference type="Proteomes" id="UP000887575">
    <property type="component" value="Unassembled WGS sequence"/>
</dbReference>
<comment type="similarity">
    <text evidence="10">Belongs to the G-protein coupled receptor 1 family.</text>
</comment>
<evidence type="ECO:0000313" key="15">
    <source>
        <dbReference type="WBParaSite" id="MBELARI_LOCUS20689"/>
    </source>
</evidence>
<reference evidence="15" key="1">
    <citation type="submission" date="2024-02" db="UniProtKB">
        <authorList>
            <consortium name="WormBaseParasite"/>
        </authorList>
    </citation>
    <scope>IDENTIFICATION</scope>
</reference>
<feature type="region of interest" description="Disordered" evidence="11">
    <location>
        <begin position="262"/>
        <end position="288"/>
    </location>
</feature>
<dbReference type="GO" id="GO:0045202">
    <property type="term" value="C:synapse"/>
    <property type="evidence" value="ECO:0007669"/>
    <property type="project" value="GOC"/>
</dbReference>
<feature type="compositionally biased region" description="Polar residues" evidence="11">
    <location>
        <begin position="595"/>
        <end position="611"/>
    </location>
</feature>
<evidence type="ECO:0000256" key="8">
    <source>
        <dbReference type="ARBA" id="ARBA00023170"/>
    </source>
</evidence>
<feature type="region of interest" description="Disordered" evidence="11">
    <location>
        <begin position="689"/>
        <end position="739"/>
    </location>
</feature>
<feature type="transmembrane region" description="Helical" evidence="12">
    <location>
        <begin position="774"/>
        <end position="793"/>
    </location>
</feature>
<feature type="region of interest" description="Disordered" evidence="11">
    <location>
        <begin position="311"/>
        <end position="351"/>
    </location>
</feature>
<feature type="compositionally biased region" description="Polar residues" evidence="11">
    <location>
        <begin position="264"/>
        <end position="280"/>
    </location>
</feature>
<evidence type="ECO:0000256" key="9">
    <source>
        <dbReference type="ARBA" id="ARBA00023224"/>
    </source>
</evidence>
<evidence type="ECO:0000256" key="6">
    <source>
        <dbReference type="ARBA" id="ARBA00023136"/>
    </source>
</evidence>
<evidence type="ECO:0000256" key="10">
    <source>
        <dbReference type="RuleBase" id="RU000688"/>
    </source>
</evidence>
<dbReference type="PRINTS" id="PR00237">
    <property type="entry name" value="GPCRRHODOPSN"/>
</dbReference>
<feature type="transmembrane region" description="Helical" evidence="12">
    <location>
        <begin position="140"/>
        <end position="161"/>
    </location>
</feature>
<dbReference type="InterPro" id="IPR017452">
    <property type="entry name" value="GPCR_Rhodpsn_7TM"/>
</dbReference>
<dbReference type="GO" id="GO:0001591">
    <property type="term" value="F:dopamine neurotransmitter receptor activity, coupled via Gi/Go"/>
    <property type="evidence" value="ECO:0007669"/>
    <property type="project" value="TreeGrafter"/>
</dbReference>
<evidence type="ECO:0000256" key="2">
    <source>
        <dbReference type="ARBA" id="ARBA00022475"/>
    </source>
</evidence>
<evidence type="ECO:0000256" key="1">
    <source>
        <dbReference type="ARBA" id="ARBA00004651"/>
    </source>
</evidence>
<feature type="compositionally biased region" description="Basic residues" evidence="11">
    <location>
        <begin position="326"/>
        <end position="344"/>
    </location>
</feature>
<dbReference type="PROSITE" id="PS50262">
    <property type="entry name" value="G_PROTEIN_RECEP_F1_2"/>
    <property type="match status" value="1"/>
</dbReference>
<dbReference type="Gene3D" id="1.20.1070.10">
    <property type="entry name" value="Rhodopsin 7-helix transmembrane proteins"/>
    <property type="match status" value="2"/>
</dbReference>
<dbReference type="PROSITE" id="PS00237">
    <property type="entry name" value="G_PROTEIN_RECEP_F1_1"/>
    <property type="match status" value="1"/>
</dbReference>
<evidence type="ECO:0000256" key="5">
    <source>
        <dbReference type="ARBA" id="ARBA00023040"/>
    </source>
</evidence>
<feature type="compositionally biased region" description="Polar residues" evidence="11">
    <location>
        <begin position="719"/>
        <end position="731"/>
    </location>
</feature>
<feature type="compositionally biased region" description="Polar residues" evidence="11">
    <location>
        <begin position="542"/>
        <end position="561"/>
    </location>
</feature>
<evidence type="ECO:0000259" key="13">
    <source>
        <dbReference type="PROSITE" id="PS50262"/>
    </source>
</evidence>
<feature type="compositionally biased region" description="Basic and acidic residues" evidence="11">
    <location>
        <begin position="666"/>
        <end position="675"/>
    </location>
</feature>
<dbReference type="InterPro" id="IPR000276">
    <property type="entry name" value="GPCR_Rhodpsn"/>
</dbReference>
<evidence type="ECO:0000256" key="3">
    <source>
        <dbReference type="ARBA" id="ARBA00022692"/>
    </source>
</evidence>
<feature type="transmembrane region" description="Helical" evidence="12">
    <location>
        <begin position="182"/>
        <end position="203"/>
    </location>
</feature>
<feature type="region of interest" description="Disordered" evidence="11">
    <location>
        <begin position="654"/>
        <end position="675"/>
    </location>
</feature>
<sequence>MSSSTNGTESLDPGGGNEISRKWMIDSSLLDDTQQPTVFDLSEQNEQDFGDLLPPSVVEILSQTNYFGLLLVFIPIITILGNLLVIVSVLRFRALHSAINFLILGLAVADLLVALFVMPYAVYVHVQNGEWFLGNLMCDIYMASDVACSTASILLLAVISFDRYRAVSRPIQYSRQAQNIKRVFVILGIIWMISVLVASPMVLGMNTRPANANPLECRFYNAAFSIGSSIISFVIPCVLVLFVYIRIMLALKKREKAAKMRRISQLQQHSTTSSVRQTGSGEEEEAGRIVAGPAVNVMMLALPSMSRRMRRYERHQKAIQQAGRSNRLRSRDSRRKGARRRSSSRRFDDDDDVMDEIEMELLEGETRDDQLWHTRESLCAPIPPQPPLSIHLSSTATAPLPLVALPSLLNERDIVGQQERTSSTPRSSVDSLDEDNHVVTNDFVSDVYTNISRHSSDFHDSSGTQSGESAEKKARRSPRRFQNLARNYSIKMRRKSVSEDGLNSTKRQMAGSFSLSSKSELIPSIIRQLSMRSPRIFRSSKLASKNSPVVLSNPSATTKSEGNGMEKLDSHQISTSDSEPLTGNNKVKPAPLSEGVQNTSFSRSTTVNSELLGSPEPLDEAVKSPFIIENQTALNKDVSTSDESQPTVTFSMTVRAKAASPSQPEEDTRLKECYDERRRRSEDIVRILTRNVQQDKKGHPPQLPRLDSMLSASDKSRSRNNSLKSIDSRNQSVKKKSNGGLAQRLVKRTIKHEQSLKRKVSKNQRKEKRATKTLGIVVGIFLICWVPFFTINILNAICDVLNKQSCQVGFGPFFYSTWVGYMNSFMNPIIYTIFNTEFRRAFKSLIFGRNSRHAFHQRGQRGANV</sequence>
<dbReference type="SMART" id="SM01381">
    <property type="entry name" value="7TM_GPCR_Srsx"/>
    <property type="match status" value="1"/>
</dbReference>
<feature type="transmembrane region" description="Helical" evidence="12">
    <location>
        <begin position="223"/>
        <end position="251"/>
    </location>
</feature>
<keyword evidence="7" id="KW-1015">Disulfide bond</keyword>
<feature type="compositionally biased region" description="Polar residues" evidence="11">
    <location>
        <begin position="571"/>
        <end position="585"/>
    </location>
</feature>
<dbReference type="SUPFAM" id="SSF81321">
    <property type="entry name" value="Family A G protein-coupled receptor-like"/>
    <property type="match status" value="2"/>
</dbReference>
<keyword evidence="9 10" id="KW-0807">Transducer</keyword>
<proteinExistence type="inferred from homology"/>
<feature type="region of interest" description="Disordered" evidence="11">
    <location>
        <begin position="542"/>
        <end position="617"/>
    </location>
</feature>
<keyword evidence="5 10" id="KW-0297">G-protein coupled receptor</keyword>
<name>A0AAF3F2D0_9BILA</name>
<organism evidence="14 15">
    <name type="scientific">Mesorhabditis belari</name>
    <dbReference type="NCBI Taxonomy" id="2138241"/>
    <lineage>
        <taxon>Eukaryota</taxon>
        <taxon>Metazoa</taxon>
        <taxon>Ecdysozoa</taxon>
        <taxon>Nematoda</taxon>
        <taxon>Chromadorea</taxon>
        <taxon>Rhabditida</taxon>
        <taxon>Rhabditina</taxon>
        <taxon>Rhabditomorpha</taxon>
        <taxon>Rhabditoidea</taxon>
        <taxon>Rhabditidae</taxon>
        <taxon>Mesorhabditinae</taxon>
        <taxon>Mesorhabditis</taxon>
    </lineage>
</organism>